<dbReference type="RefSeq" id="WP_045025821.1">
    <property type="nucleotide sequence ID" value="NZ_JRHC01000001.1"/>
</dbReference>
<comment type="caution">
    <text evidence="1">The sequence shown here is derived from an EMBL/GenBank/DDBJ whole genome shotgun (WGS) entry which is preliminary data.</text>
</comment>
<reference evidence="1 2" key="1">
    <citation type="submission" date="2014-09" db="EMBL/GenBank/DDBJ databases">
        <title>Draft Genome Sequence of Draconibacterium sp. JN14CK-3.</title>
        <authorList>
            <person name="Dong C."/>
            <person name="Lai Q."/>
            <person name="Shao Z."/>
        </authorList>
    </citation>
    <scope>NUCLEOTIDE SEQUENCE [LARGE SCALE GENOMIC DNA]</scope>
    <source>
        <strain evidence="1 2">JN14CK-3</strain>
    </source>
</reference>
<gene>
    <name evidence="1" type="ORF">LH29_01740</name>
</gene>
<protein>
    <submittedName>
        <fullName evidence="1">Uncharacterized protein</fullName>
    </submittedName>
</protein>
<accession>A0A0D8JC26</accession>
<organism evidence="1 2">
    <name type="scientific">Draconibacterium sediminis</name>
    <dbReference type="NCBI Taxonomy" id="1544798"/>
    <lineage>
        <taxon>Bacteria</taxon>
        <taxon>Pseudomonadati</taxon>
        <taxon>Bacteroidota</taxon>
        <taxon>Bacteroidia</taxon>
        <taxon>Marinilabiliales</taxon>
        <taxon>Prolixibacteraceae</taxon>
        <taxon>Draconibacterium</taxon>
    </lineage>
</organism>
<dbReference type="AlphaFoldDB" id="A0A0D8JC26"/>
<dbReference type="Proteomes" id="UP000032544">
    <property type="component" value="Unassembled WGS sequence"/>
</dbReference>
<sequence length="232" mass="27433">MKASDKRTKLLDQLNNNEISIEEYWRLIKKGSKPWETAEWKNKRKEYLKDQCENCGSTDNLTIQHGWKPEYSIILSQVQERYITAAMPKLLKRTFSNTAFSKYITKNKKQVKKCPNCQSATLSERSKMKPKFRCIKCHHEFDEPLLKFAIKTDRGYVDIDTNKEYFIEKFAKDDYYSSIRILLQKNKNKIVIEAINLLHESTQRYLAFEGVKTLCKRCAFIEDKDLGYINSK</sequence>
<name>A0A0D8JC26_9BACT</name>
<dbReference type="OrthoDB" id="3034494at2"/>
<keyword evidence="2" id="KW-1185">Reference proteome</keyword>
<evidence type="ECO:0000313" key="2">
    <source>
        <dbReference type="Proteomes" id="UP000032544"/>
    </source>
</evidence>
<proteinExistence type="predicted"/>
<dbReference type="EMBL" id="JRHC01000001">
    <property type="protein sequence ID" value="KJF44264.1"/>
    <property type="molecule type" value="Genomic_DNA"/>
</dbReference>
<evidence type="ECO:0000313" key="1">
    <source>
        <dbReference type="EMBL" id="KJF44264.1"/>
    </source>
</evidence>
<dbReference type="STRING" id="1544798.LH29_01740"/>